<organism evidence="1">
    <name type="scientific">candidate division WOR-3 bacterium</name>
    <dbReference type="NCBI Taxonomy" id="2052148"/>
    <lineage>
        <taxon>Bacteria</taxon>
        <taxon>Bacteria division WOR-3</taxon>
    </lineage>
</organism>
<gene>
    <name evidence="1" type="ORF">ENX68_03125</name>
</gene>
<name>A0A7V3RH22_UNCW3</name>
<dbReference type="Pfam" id="PF20230">
    <property type="entry name" value="DUF6588"/>
    <property type="match status" value="1"/>
</dbReference>
<dbReference type="AlphaFoldDB" id="A0A7V3RH22"/>
<reference evidence="1" key="1">
    <citation type="journal article" date="2020" name="mSystems">
        <title>Genome- and Community-Level Interaction Insights into Carbon Utilization and Element Cycling Functions of Hydrothermarchaeota in Hydrothermal Sediment.</title>
        <authorList>
            <person name="Zhou Z."/>
            <person name="Liu Y."/>
            <person name="Xu W."/>
            <person name="Pan J."/>
            <person name="Luo Z.H."/>
            <person name="Li M."/>
        </authorList>
    </citation>
    <scope>NUCLEOTIDE SEQUENCE [LARGE SCALE GENOMIC DNA]</scope>
    <source>
        <strain evidence="1">SpSt-961</strain>
    </source>
</reference>
<proteinExistence type="predicted"/>
<dbReference type="InterPro" id="IPR046495">
    <property type="entry name" value="DUF6588"/>
</dbReference>
<protein>
    <submittedName>
        <fullName evidence="1">Uncharacterized protein</fullName>
    </submittedName>
</protein>
<accession>A0A7V3RH22</accession>
<sequence length="326" mass="36551">MKIIKIIFITISFVYPLFGQEGFEPLAEKIKKVSEELLEGYTQPLITSFGTGISTGLFHSARSHKILGFDLSARAMYIQIPEFAKYFNAKVLTCSLANNKLDYDSLILDSVSTIFGPKNRTDVPVTGNAVGIPPYIPGGFNLSGVFLAMPQLNVGFIKGSELMVRYLPFTFKGSRVEFLGLGLKQHLNSLPFMSILPLPFDIAIGGAFQDFGIKDTFGYQLIKSHTWNLQMIISKNLIAFEPMAGFGFEGTKVYFNYDFEYEIPDTLTPGHKIKVKEKVDVELIAQNSYRAIVGFTLKTGIFFLHYDYNLVPHYKTHNGIIGLTFR</sequence>
<evidence type="ECO:0000313" key="1">
    <source>
        <dbReference type="EMBL" id="HGE77978.1"/>
    </source>
</evidence>
<dbReference type="EMBL" id="DTOZ01000078">
    <property type="protein sequence ID" value="HGE77978.1"/>
    <property type="molecule type" value="Genomic_DNA"/>
</dbReference>
<comment type="caution">
    <text evidence="1">The sequence shown here is derived from an EMBL/GenBank/DDBJ whole genome shotgun (WGS) entry which is preliminary data.</text>
</comment>